<comment type="caution">
    <text evidence="1">The sequence shown here is derived from an EMBL/GenBank/DDBJ whole genome shotgun (WGS) entry which is preliminary data.</text>
</comment>
<dbReference type="AlphaFoldDB" id="A0A147J0Z9"/>
<dbReference type="EMBL" id="LDTE01000022">
    <property type="protein sequence ID" value="KTW01989.1"/>
    <property type="molecule type" value="Genomic_DNA"/>
</dbReference>
<evidence type="ECO:0000313" key="1">
    <source>
        <dbReference type="EMBL" id="KTW01989.1"/>
    </source>
</evidence>
<sequence length="60" mass="6398">MSFASCAKSISRVAVRTMAISDECLLTCPGDPQLMVARAELIDALEPKVLQHCYAGNGQS</sequence>
<evidence type="ECO:0000313" key="2">
    <source>
        <dbReference type="Proteomes" id="UP000074072"/>
    </source>
</evidence>
<gene>
    <name evidence="1" type="ORF">SB4_04645</name>
</gene>
<reference evidence="1 2" key="1">
    <citation type="journal article" date="2016" name="Front. Microbiol.">
        <title>Genomic Resource of Rice Seed Associated Bacteria.</title>
        <authorList>
            <person name="Midha S."/>
            <person name="Bansal K."/>
            <person name="Sharma S."/>
            <person name="Kumar N."/>
            <person name="Patil P.P."/>
            <person name="Chaudhry V."/>
            <person name="Patil P.B."/>
        </authorList>
    </citation>
    <scope>NUCLEOTIDE SEQUENCE [LARGE SCALE GENOMIC DNA]</scope>
    <source>
        <strain evidence="1 2">SB4</strain>
    </source>
</reference>
<name>A0A147J0Z9_9SPHN</name>
<organism evidence="1 2">
    <name type="scientific">Sphingomonas sanguinis</name>
    <dbReference type="NCBI Taxonomy" id="33051"/>
    <lineage>
        <taxon>Bacteria</taxon>
        <taxon>Pseudomonadati</taxon>
        <taxon>Pseudomonadota</taxon>
        <taxon>Alphaproteobacteria</taxon>
        <taxon>Sphingomonadales</taxon>
        <taxon>Sphingomonadaceae</taxon>
        <taxon>Sphingomonas</taxon>
    </lineage>
</organism>
<proteinExistence type="predicted"/>
<accession>A0A147J0Z9</accession>
<protein>
    <submittedName>
        <fullName evidence="1">Uncharacterized protein</fullName>
    </submittedName>
</protein>
<dbReference type="Proteomes" id="UP000074072">
    <property type="component" value="Unassembled WGS sequence"/>
</dbReference>